<feature type="compositionally biased region" description="Basic and acidic residues" evidence="1">
    <location>
        <begin position="129"/>
        <end position="146"/>
    </location>
</feature>
<evidence type="ECO:0000313" key="4">
    <source>
        <dbReference type="Proteomes" id="UP000741863"/>
    </source>
</evidence>
<keyword evidence="2" id="KW-0812">Transmembrane</keyword>
<feature type="compositionally biased region" description="Polar residues" evidence="1">
    <location>
        <begin position="81"/>
        <end position="98"/>
    </location>
</feature>
<evidence type="ECO:0000256" key="1">
    <source>
        <dbReference type="SAM" id="MobiDB-lite"/>
    </source>
</evidence>
<evidence type="ECO:0008006" key="5">
    <source>
        <dbReference type="Google" id="ProtNLM"/>
    </source>
</evidence>
<comment type="caution">
    <text evidence="3">The sequence shown here is derived from an EMBL/GenBank/DDBJ whole genome shotgun (WGS) entry which is preliminary data.</text>
</comment>
<keyword evidence="2" id="KW-1133">Transmembrane helix</keyword>
<sequence>MSHNGYEDEEVIKKLEKLRGVEDDRNKNEIYKSVKAETMTRSNRPKRDRFSRPVIAGMSSAAVLILAIIVISQVPLLQDGSELSSQGGNQNEDQQLAITSDEEEEFDATDSDEDQAQHYIEDSEQPEEIVPHEPEQNDESYERQEETPETTEDDVELNGEWDDYDYPLAASSESPGMYTLPFLAPDEQTVVNVTFTIDEQSILDEIDTLLNGVDPEQFGLRDSPIQRLIQEGSMDRVREALQEVSRFETFATLDLPSEVEEVLSATTEERDEANGYYLLPVEDQYVYLVTGKSLDVEREEDLSLEETLKRMELEEQGDRYFSVIPEELDLESVTEIDEERIALAYDGFEDVNEHELIMFVEGVLLTAADYGYREIEFEGIEDQDVRDVGPYTLTNTLHPPVAPNYLGPIEFH</sequence>
<dbReference type="EMBL" id="JAFBEC010000012">
    <property type="protein sequence ID" value="MBM7634455.1"/>
    <property type="molecule type" value="Genomic_DNA"/>
</dbReference>
<evidence type="ECO:0000256" key="2">
    <source>
        <dbReference type="SAM" id="Phobius"/>
    </source>
</evidence>
<feature type="transmembrane region" description="Helical" evidence="2">
    <location>
        <begin position="54"/>
        <end position="76"/>
    </location>
</feature>
<protein>
    <recommendedName>
        <fullName evidence="5">Negative regulator of sigma-X activity</fullName>
    </recommendedName>
</protein>
<feature type="compositionally biased region" description="Acidic residues" evidence="1">
    <location>
        <begin position="147"/>
        <end position="159"/>
    </location>
</feature>
<accession>A0ABS2PG95</accession>
<keyword evidence="2" id="KW-0472">Membrane</keyword>
<evidence type="ECO:0000313" key="3">
    <source>
        <dbReference type="EMBL" id="MBM7634455.1"/>
    </source>
</evidence>
<proteinExistence type="predicted"/>
<dbReference type="Proteomes" id="UP000741863">
    <property type="component" value="Unassembled WGS sequence"/>
</dbReference>
<keyword evidence="4" id="KW-1185">Reference proteome</keyword>
<organism evidence="3 4">
    <name type="scientific">Geomicrobium sediminis</name>
    <dbReference type="NCBI Taxonomy" id="1347788"/>
    <lineage>
        <taxon>Bacteria</taxon>
        <taxon>Bacillati</taxon>
        <taxon>Bacillota</taxon>
        <taxon>Bacilli</taxon>
        <taxon>Bacillales</taxon>
        <taxon>Geomicrobium</taxon>
    </lineage>
</organism>
<feature type="region of interest" description="Disordered" evidence="1">
    <location>
        <begin position="81"/>
        <end position="159"/>
    </location>
</feature>
<dbReference type="RefSeq" id="WP_204699252.1">
    <property type="nucleotide sequence ID" value="NZ_JAFBEC010000012.1"/>
</dbReference>
<gene>
    <name evidence="3" type="ORF">JOD17_003561</name>
</gene>
<feature type="compositionally biased region" description="Acidic residues" evidence="1">
    <location>
        <begin position="100"/>
        <end position="114"/>
    </location>
</feature>
<name>A0ABS2PG95_9BACL</name>
<reference evidence="3 4" key="1">
    <citation type="submission" date="2021-01" db="EMBL/GenBank/DDBJ databases">
        <title>Genomic Encyclopedia of Type Strains, Phase IV (KMG-IV): sequencing the most valuable type-strain genomes for metagenomic binning, comparative biology and taxonomic classification.</title>
        <authorList>
            <person name="Goeker M."/>
        </authorList>
    </citation>
    <scope>NUCLEOTIDE SEQUENCE [LARGE SCALE GENOMIC DNA]</scope>
    <source>
        <strain evidence="3 4">DSM 25540</strain>
    </source>
</reference>